<evidence type="ECO:0000256" key="6">
    <source>
        <dbReference type="ARBA" id="ARBA00022691"/>
    </source>
</evidence>
<comment type="similarity">
    <text evidence="2 10">Belongs to the class VI-like SAM-binding methyltransferase superfamily. Isoprenylcysteine carboxyl methyltransferase family.</text>
</comment>
<evidence type="ECO:0000256" key="2">
    <source>
        <dbReference type="ARBA" id="ARBA00009140"/>
    </source>
</evidence>
<evidence type="ECO:0000256" key="3">
    <source>
        <dbReference type="ARBA" id="ARBA00012151"/>
    </source>
</evidence>
<dbReference type="GO" id="GO:0032259">
    <property type="term" value="P:methylation"/>
    <property type="evidence" value="ECO:0007669"/>
    <property type="project" value="UniProtKB-KW"/>
</dbReference>
<accession>A0A9P9BG55</accession>
<comment type="caution">
    <text evidence="10">Lacks conserved residue(s) required for the propagation of feature annotation.</text>
</comment>
<gene>
    <name evidence="11" type="ORF">B0I36DRAFT_255153</name>
</gene>
<evidence type="ECO:0000313" key="11">
    <source>
        <dbReference type="EMBL" id="KAH7014324.1"/>
    </source>
</evidence>
<organism evidence="11 12">
    <name type="scientific">Microdochium trichocladiopsis</name>
    <dbReference type="NCBI Taxonomy" id="1682393"/>
    <lineage>
        <taxon>Eukaryota</taxon>
        <taxon>Fungi</taxon>
        <taxon>Dikarya</taxon>
        <taxon>Ascomycota</taxon>
        <taxon>Pezizomycotina</taxon>
        <taxon>Sordariomycetes</taxon>
        <taxon>Xylariomycetidae</taxon>
        <taxon>Xylariales</taxon>
        <taxon>Microdochiaceae</taxon>
        <taxon>Microdochium</taxon>
    </lineage>
</organism>
<feature type="transmembrane region" description="Helical" evidence="10">
    <location>
        <begin position="96"/>
        <end position="120"/>
    </location>
</feature>
<dbReference type="AlphaFoldDB" id="A0A9P9BG55"/>
<dbReference type="Pfam" id="PF04140">
    <property type="entry name" value="ICMT"/>
    <property type="match status" value="1"/>
</dbReference>
<reference evidence="11" key="1">
    <citation type="journal article" date="2021" name="Nat. Commun.">
        <title>Genetic determinants of endophytism in the Arabidopsis root mycobiome.</title>
        <authorList>
            <person name="Mesny F."/>
            <person name="Miyauchi S."/>
            <person name="Thiergart T."/>
            <person name="Pickel B."/>
            <person name="Atanasova L."/>
            <person name="Karlsson M."/>
            <person name="Huettel B."/>
            <person name="Barry K.W."/>
            <person name="Haridas S."/>
            <person name="Chen C."/>
            <person name="Bauer D."/>
            <person name="Andreopoulos W."/>
            <person name="Pangilinan J."/>
            <person name="LaButti K."/>
            <person name="Riley R."/>
            <person name="Lipzen A."/>
            <person name="Clum A."/>
            <person name="Drula E."/>
            <person name="Henrissat B."/>
            <person name="Kohler A."/>
            <person name="Grigoriev I.V."/>
            <person name="Martin F.M."/>
            <person name="Hacquard S."/>
        </authorList>
    </citation>
    <scope>NUCLEOTIDE SEQUENCE</scope>
    <source>
        <strain evidence="11">MPI-CAGE-CH-0230</strain>
    </source>
</reference>
<name>A0A9P9BG55_9PEZI</name>
<dbReference type="PANTHER" id="PTHR12714:SF9">
    <property type="entry name" value="PROTEIN-S-ISOPRENYLCYSTEINE O-METHYLTRANSFERASE"/>
    <property type="match status" value="1"/>
</dbReference>
<dbReference type="Proteomes" id="UP000756346">
    <property type="component" value="Unassembled WGS sequence"/>
</dbReference>
<dbReference type="OrthoDB" id="422086at2759"/>
<keyword evidence="9 10" id="KW-0472">Membrane</keyword>
<dbReference type="GeneID" id="70180404"/>
<keyword evidence="12" id="KW-1185">Reference proteome</keyword>
<keyword evidence="5" id="KW-0808">Transferase</keyword>
<evidence type="ECO:0000256" key="1">
    <source>
        <dbReference type="ARBA" id="ARBA00004141"/>
    </source>
</evidence>
<comment type="caution">
    <text evidence="11">The sequence shown here is derived from an EMBL/GenBank/DDBJ whole genome shotgun (WGS) entry which is preliminary data.</text>
</comment>
<evidence type="ECO:0000256" key="7">
    <source>
        <dbReference type="ARBA" id="ARBA00022692"/>
    </source>
</evidence>
<evidence type="ECO:0000256" key="8">
    <source>
        <dbReference type="ARBA" id="ARBA00022989"/>
    </source>
</evidence>
<dbReference type="PROSITE" id="PS51564">
    <property type="entry name" value="SAM_ICMT"/>
    <property type="match status" value="1"/>
</dbReference>
<dbReference type="Gene3D" id="1.20.120.1630">
    <property type="match status" value="1"/>
</dbReference>
<feature type="transmembrane region" description="Helical" evidence="10">
    <location>
        <begin position="64"/>
        <end position="84"/>
    </location>
</feature>
<dbReference type="InterPro" id="IPR025770">
    <property type="entry name" value="PPMT_MeTrfase"/>
</dbReference>
<dbReference type="GO" id="GO:0004671">
    <property type="term" value="F:protein C-terminal S-isoprenylcysteine carboxyl O-methyltransferase activity"/>
    <property type="evidence" value="ECO:0007669"/>
    <property type="project" value="UniProtKB-EC"/>
</dbReference>
<evidence type="ECO:0000256" key="10">
    <source>
        <dbReference type="RuleBase" id="RU362022"/>
    </source>
</evidence>
<comment type="subcellular location">
    <subcellularLocation>
        <location evidence="10">Endoplasmic reticulum membrane</location>
        <topology evidence="10">Multi-pass membrane protein</topology>
    </subcellularLocation>
    <subcellularLocation>
        <location evidence="1">Membrane</location>
        <topology evidence="1">Multi-pass membrane protein</topology>
    </subcellularLocation>
</comment>
<evidence type="ECO:0000256" key="5">
    <source>
        <dbReference type="ARBA" id="ARBA00022679"/>
    </source>
</evidence>
<comment type="catalytic activity">
    <reaction evidence="10">
        <text>[protein]-C-terminal S-[(2E,6E)-farnesyl]-L-cysteine + S-adenosyl-L-methionine = [protein]-C-terminal S-[(2E,6E)-farnesyl]-L-cysteine methyl ester + S-adenosyl-L-homocysteine</text>
        <dbReference type="Rhea" id="RHEA:21672"/>
        <dbReference type="Rhea" id="RHEA-COMP:12125"/>
        <dbReference type="Rhea" id="RHEA-COMP:12126"/>
        <dbReference type="ChEBI" id="CHEBI:57856"/>
        <dbReference type="ChEBI" id="CHEBI:59789"/>
        <dbReference type="ChEBI" id="CHEBI:90510"/>
        <dbReference type="ChEBI" id="CHEBI:90511"/>
        <dbReference type="EC" id="2.1.1.100"/>
    </reaction>
</comment>
<keyword evidence="6 10" id="KW-0949">S-adenosyl-L-methionine</keyword>
<dbReference type="GO" id="GO:0005789">
    <property type="term" value="C:endoplasmic reticulum membrane"/>
    <property type="evidence" value="ECO:0007669"/>
    <property type="project" value="UniProtKB-SubCell"/>
</dbReference>
<dbReference type="RefSeq" id="XP_046005291.1">
    <property type="nucleotide sequence ID" value="XM_046150858.1"/>
</dbReference>
<keyword evidence="4 10" id="KW-0489">Methyltransferase</keyword>
<keyword evidence="7 10" id="KW-0812">Transmembrane</keyword>
<dbReference type="EC" id="2.1.1.100" evidence="3 10"/>
<protein>
    <recommendedName>
        <fullName evidence="3 10">Protein-S-isoprenylcysteine O-methyltransferase</fullName>
        <ecNumber evidence="3 10">2.1.1.100</ecNumber>
    </recommendedName>
</protein>
<dbReference type="PANTHER" id="PTHR12714">
    <property type="entry name" value="PROTEIN-S ISOPRENYLCYSTEINE O-METHYLTRANSFERASE"/>
    <property type="match status" value="1"/>
</dbReference>
<evidence type="ECO:0000256" key="9">
    <source>
        <dbReference type="ARBA" id="ARBA00023136"/>
    </source>
</evidence>
<feature type="transmembrane region" description="Helical" evidence="10">
    <location>
        <begin position="162"/>
        <end position="190"/>
    </location>
</feature>
<dbReference type="EMBL" id="JAGTJQ010000013">
    <property type="protein sequence ID" value="KAH7014324.1"/>
    <property type="molecule type" value="Genomic_DNA"/>
</dbReference>
<proteinExistence type="inferred from homology"/>
<keyword evidence="10" id="KW-0256">Endoplasmic reticulum</keyword>
<keyword evidence="8 10" id="KW-1133">Transmembrane helix</keyword>
<evidence type="ECO:0000256" key="4">
    <source>
        <dbReference type="ARBA" id="ARBA00022603"/>
    </source>
</evidence>
<evidence type="ECO:0000313" key="12">
    <source>
        <dbReference type="Proteomes" id="UP000756346"/>
    </source>
</evidence>
<dbReference type="InterPro" id="IPR007269">
    <property type="entry name" value="ICMT_MeTrfase"/>
</dbReference>
<sequence length="225" mass="26174">MLLASAVLVTGWIRTQWPSSPHWRTPFFLAATALMHALDLWATTRCVPSQVSRRPQRLGLVRRVYVMAYAFATAECIVLRHWYWTYDLSNWFPYPIVWPLSWIMVVGGQLVRVLAILHGGPSYPLGEKRRCCRSRHDSVDADHQLVTTGIYGWIRHPAYFGYFWWAIGTQLILANRMSLLAFVIVLWSFFAGRIHAEEEALVRRHGSRYENYQHRVGVWIPFTGN</sequence>